<dbReference type="Gene3D" id="1.10.520.20">
    <property type="entry name" value="N-terminal domain of the delta subunit of the F1F0-ATP synthase"/>
    <property type="match status" value="1"/>
</dbReference>
<dbReference type="OrthoDB" id="9802471at2"/>
<evidence type="ECO:0000256" key="2">
    <source>
        <dbReference type="ARBA" id="ARBA00022448"/>
    </source>
</evidence>
<dbReference type="GO" id="GO:0046933">
    <property type="term" value="F:proton-transporting ATP synthase activity, rotational mechanism"/>
    <property type="evidence" value="ECO:0007669"/>
    <property type="project" value="UniProtKB-UniRule"/>
</dbReference>
<evidence type="ECO:0000256" key="1">
    <source>
        <dbReference type="ARBA" id="ARBA00004370"/>
    </source>
</evidence>
<dbReference type="InterPro" id="IPR026015">
    <property type="entry name" value="ATP_synth_OSCP/delta_N_sf"/>
</dbReference>
<dbReference type="Proteomes" id="UP000070483">
    <property type="component" value="Unassembled WGS sequence"/>
</dbReference>
<dbReference type="EMBL" id="LSDD01000062">
    <property type="protein sequence ID" value="KXB67708.1"/>
    <property type="molecule type" value="Genomic_DNA"/>
</dbReference>
<reference evidence="9" key="1">
    <citation type="submission" date="2016-01" db="EMBL/GenBank/DDBJ databases">
        <authorList>
            <person name="Mitreva M."/>
            <person name="Pepin K.H."/>
            <person name="Mihindukulasuriya K.A."/>
            <person name="Fulton R."/>
            <person name="Fronick C."/>
            <person name="O'Laughlin M."/>
            <person name="Miner T."/>
            <person name="Herter B."/>
            <person name="Rosa B.A."/>
            <person name="Cordes M."/>
            <person name="Tomlinson C."/>
            <person name="Wollam A."/>
            <person name="Palsikar V.B."/>
            <person name="Mardis E.R."/>
            <person name="Wilson R.K."/>
        </authorList>
    </citation>
    <scope>NUCLEOTIDE SEQUENCE [LARGE SCALE GENOMIC DNA]</scope>
    <source>
        <strain evidence="9">KA00185</strain>
    </source>
</reference>
<keyword evidence="7" id="KW-0139">CF(1)</keyword>
<accession>A0A134AJ03</accession>
<evidence type="ECO:0000313" key="9">
    <source>
        <dbReference type="Proteomes" id="UP000070483"/>
    </source>
</evidence>
<evidence type="ECO:0000256" key="5">
    <source>
        <dbReference type="ARBA" id="ARBA00023136"/>
    </source>
</evidence>
<dbReference type="InterPro" id="IPR000711">
    <property type="entry name" value="ATPase_OSCP/dsu"/>
</dbReference>
<keyword evidence="6 7" id="KW-0066">ATP synthesis</keyword>
<evidence type="ECO:0000256" key="3">
    <source>
        <dbReference type="ARBA" id="ARBA00022781"/>
    </source>
</evidence>
<organism evidence="8 9">
    <name type="scientific">Leptotrichia wadei</name>
    <dbReference type="NCBI Taxonomy" id="157687"/>
    <lineage>
        <taxon>Bacteria</taxon>
        <taxon>Fusobacteriati</taxon>
        <taxon>Fusobacteriota</taxon>
        <taxon>Fusobacteriia</taxon>
        <taxon>Fusobacteriales</taxon>
        <taxon>Leptotrichiaceae</taxon>
        <taxon>Leptotrichia</taxon>
    </lineage>
</organism>
<comment type="function">
    <text evidence="7">F(1)F(0) ATP synthase produces ATP from ADP in the presence of a proton or sodium gradient. F-type ATPases consist of two structural domains, F(1) containing the extramembraneous catalytic core and F(0) containing the membrane proton channel, linked together by a central stalk and a peripheral stalk. During catalysis, ATP synthesis in the catalytic domain of F(1) is coupled via a rotary mechanism of the central stalk subunits to proton translocation.</text>
</comment>
<evidence type="ECO:0000256" key="6">
    <source>
        <dbReference type="ARBA" id="ARBA00023310"/>
    </source>
</evidence>
<dbReference type="SUPFAM" id="SSF47928">
    <property type="entry name" value="N-terminal domain of the delta subunit of the F1F0-ATP synthase"/>
    <property type="match status" value="1"/>
</dbReference>
<dbReference type="NCBIfam" id="TIGR01145">
    <property type="entry name" value="ATP_synt_delta"/>
    <property type="match status" value="1"/>
</dbReference>
<comment type="subcellular location">
    <subcellularLocation>
        <location evidence="7">Cell membrane</location>
        <topology evidence="7">Peripheral membrane protein</topology>
    </subcellularLocation>
    <subcellularLocation>
        <location evidence="1">Membrane</location>
    </subcellularLocation>
</comment>
<comment type="similarity">
    <text evidence="7">Belongs to the ATPase delta chain family.</text>
</comment>
<sequence length="175" mass="20359">MANDEIAKRYASAIYNIAKSSDSINEVREVLNVLLENYEEEEEFRKILEDPLKKFPEKKKFLEKSFNHVSSEALGIVEYIVKKQRLSLISDIKEYFLKLYYEENNKLPITAIFAKELSEKQRDLLVRKLEKKYGKKVVLDLEIDKGIIGGGILRIGNEVIDGSIKNQIEEIKKNF</sequence>
<comment type="caution">
    <text evidence="8">The sequence shown here is derived from an EMBL/GenBank/DDBJ whole genome shotgun (WGS) entry which is preliminary data.</text>
</comment>
<keyword evidence="9" id="KW-1185">Reference proteome</keyword>
<keyword evidence="7" id="KW-1003">Cell membrane</keyword>
<proteinExistence type="inferred from homology"/>
<dbReference type="RefSeq" id="WP_018498557.1">
    <property type="nucleotide sequence ID" value="NZ_AP019829.2"/>
</dbReference>
<protein>
    <recommendedName>
        <fullName evidence="7">ATP synthase subunit delta</fullName>
    </recommendedName>
    <alternativeName>
        <fullName evidence="7">ATP synthase F(1) sector subunit delta</fullName>
    </alternativeName>
    <alternativeName>
        <fullName evidence="7">F-type ATPase subunit delta</fullName>
        <shortName evidence="7">F-ATPase subunit delta</shortName>
    </alternativeName>
</protein>
<keyword evidence="3 7" id="KW-0375">Hydrogen ion transport</keyword>
<dbReference type="GO" id="GO:0045259">
    <property type="term" value="C:proton-transporting ATP synthase complex"/>
    <property type="evidence" value="ECO:0007669"/>
    <property type="project" value="UniProtKB-KW"/>
</dbReference>
<dbReference type="Pfam" id="PF00213">
    <property type="entry name" value="OSCP"/>
    <property type="match status" value="1"/>
</dbReference>
<keyword evidence="5 7" id="KW-0472">Membrane</keyword>
<dbReference type="STRING" id="157687.HMPREF3180_00918"/>
<dbReference type="GO" id="GO:0005886">
    <property type="term" value="C:plasma membrane"/>
    <property type="evidence" value="ECO:0007669"/>
    <property type="project" value="UniProtKB-SubCell"/>
</dbReference>
<keyword evidence="4 7" id="KW-0406">Ion transport</keyword>
<comment type="function">
    <text evidence="7">This protein is part of the stalk that links CF(0) to CF(1). It either transmits conformational changes from CF(0) to CF(1) or is implicated in proton conduction.</text>
</comment>
<dbReference type="PRINTS" id="PR00125">
    <property type="entry name" value="ATPASEDELTA"/>
</dbReference>
<evidence type="ECO:0000313" key="8">
    <source>
        <dbReference type="EMBL" id="KXB67708.1"/>
    </source>
</evidence>
<dbReference type="HAMAP" id="MF_01416">
    <property type="entry name" value="ATP_synth_delta_bact"/>
    <property type="match status" value="1"/>
</dbReference>
<dbReference type="GeneID" id="84804953"/>
<name>A0A134AJ03_9FUSO</name>
<gene>
    <name evidence="7" type="primary">atpH</name>
    <name evidence="8" type="ORF">HMPREF3180_00918</name>
</gene>
<evidence type="ECO:0000256" key="7">
    <source>
        <dbReference type="HAMAP-Rule" id="MF_01416"/>
    </source>
</evidence>
<dbReference type="AlphaFoldDB" id="A0A134AJ03"/>
<dbReference type="PATRIC" id="fig|157687.3.peg.916"/>
<dbReference type="PANTHER" id="PTHR11910">
    <property type="entry name" value="ATP SYNTHASE DELTA CHAIN"/>
    <property type="match status" value="1"/>
</dbReference>
<keyword evidence="2 7" id="KW-0813">Transport</keyword>
<evidence type="ECO:0000256" key="4">
    <source>
        <dbReference type="ARBA" id="ARBA00023065"/>
    </source>
</evidence>